<evidence type="ECO:0000313" key="2">
    <source>
        <dbReference type="Proteomes" id="UP001148312"/>
    </source>
</evidence>
<dbReference type="GeneID" id="81621162"/>
<sequence>MHSDLSQSPVFYSRSRWTDTIDLRNSATRVGWASSVLARDGTTGLKSLLRYAVWESIMV</sequence>
<keyword evidence="2" id="KW-1185">Reference proteome</keyword>
<gene>
    <name evidence="1" type="ORF">N7539_001310</name>
</gene>
<dbReference type="EMBL" id="JAPWDQ010000002">
    <property type="protein sequence ID" value="KAJ5492564.1"/>
    <property type="molecule type" value="Genomic_DNA"/>
</dbReference>
<reference evidence="1" key="2">
    <citation type="journal article" date="2023" name="IMA Fungus">
        <title>Comparative genomic study of the Penicillium genus elucidates a diverse pangenome and 15 lateral gene transfer events.</title>
        <authorList>
            <person name="Petersen C."/>
            <person name="Sorensen T."/>
            <person name="Nielsen M.R."/>
            <person name="Sondergaard T.E."/>
            <person name="Sorensen J.L."/>
            <person name="Fitzpatrick D.A."/>
            <person name="Frisvad J.C."/>
            <person name="Nielsen K.L."/>
        </authorList>
    </citation>
    <scope>NUCLEOTIDE SEQUENCE</scope>
    <source>
        <strain evidence="1">IBT 30728</strain>
    </source>
</reference>
<organism evidence="1 2">
    <name type="scientific">Penicillium diatomitis</name>
    <dbReference type="NCBI Taxonomy" id="2819901"/>
    <lineage>
        <taxon>Eukaryota</taxon>
        <taxon>Fungi</taxon>
        <taxon>Dikarya</taxon>
        <taxon>Ascomycota</taxon>
        <taxon>Pezizomycotina</taxon>
        <taxon>Eurotiomycetes</taxon>
        <taxon>Eurotiomycetidae</taxon>
        <taxon>Eurotiales</taxon>
        <taxon>Aspergillaceae</taxon>
        <taxon>Penicillium</taxon>
    </lineage>
</organism>
<evidence type="ECO:0000313" key="1">
    <source>
        <dbReference type="EMBL" id="KAJ5492564.1"/>
    </source>
</evidence>
<dbReference type="Proteomes" id="UP001148312">
    <property type="component" value="Unassembled WGS sequence"/>
</dbReference>
<accession>A0A9X0C027</accession>
<comment type="caution">
    <text evidence="1">The sequence shown here is derived from an EMBL/GenBank/DDBJ whole genome shotgun (WGS) entry which is preliminary data.</text>
</comment>
<dbReference type="RefSeq" id="XP_056792944.1">
    <property type="nucleotide sequence ID" value="XM_056930913.1"/>
</dbReference>
<proteinExistence type="predicted"/>
<reference evidence="1" key="1">
    <citation type="submission" date="2022-12" db="EMBL/GenBank/DDBJ databases">
        <authorList>
            <person name="Petersen C."/>
        </authorList>
    </citation>
    <scope>NUCLEOTIDE SEQUENCE</scope>
    <source>
        <strain evidence="1">IBT 30728</strain>
    </source>
</reference>
<dbReference type="AlphaFoldDB" id="A0A9X0C027"/>
<name>A0A9X0C027_9EURO</name>
<protein>
    <submittedName>
        <fullName evidence="1">Uncharacterized protein</fullName>
    </submittedName>
</protein>